<dbReference type="InterPro" id="IPR009008">
    <property type="entry name" value="Val/Leu/Ile-tRNA-synth_edit"/>
</dbReference>
<dbReference type="SUPFAM" id="SSF47323">
    <property type="entry name" value="Anticodon-binding domain of a subclass of class I aminoacyl-tRNA synthetases"/>
    <property type="match status" value="1"/>
</dbReference>
<evidence type="ECO:0000256" key="8">
    <source>
        <dbReference type="ARBA" id="ARBA00023146"/>
    </source>
</evidence>
<keyword evidence="3" id="KW-0963">Cytoplasm</keyword>
<comment type="subcellular location">
    <subcellularLocation>
        <location evidence="1">Cytoplasm</location>
    </subcellularLocation>
</comment>
<dbReference type="InterPro" id="IPR002300">
    <property type="entry name" value="aa-tRNA-synth_Ia"/>
</dbReference>
<dbReference type="Gene3D" id="1.10.730.10">
    <property type="entry name" value="Isoleucyl-tRNA Synthetase, Domain 1"/>
    <property type="match status" value="1"/>
</dbReference>
<keyword evidence="4 13" id="KW-0436">Ligase</keyword>
<dbReference type="GO" id="GO:0002161">
    <property type="term" value="F:aminoacyl-tRNA deacylase activity"/>
    <property type="evidence" value="ECO:0007669"/>
    <property type="project" value="InterPro"/>
</dbReference>
<evidence type="ECO:0000259" key="11">
    <source>
        <dbReference type="Pfam" id="PF00133"/>
    </source>
</evidence>
<keyword evidence="7" id="KW-0648">Protein biosynthesis</keyword>
<sequence length="789" mass="92179">MSIEPEKTYNPKESEERWREFWEKEEIYRFDEKSKKPIFSVDTPPPYVSADHLHQGHIMSYSQAEFVVRYKRMRGFEVYYPMGFDDNGLPTERFVEKKYNLNKNKISRNDFIAKCLEETKIGSKTYQDLWRLLGISVDWTKTYSTINEHSQKISQVSFLDLVKKQKAYRAKKPIMWCTTCQTALAQADLEDEEKETNLVYIKAKTQAGQEVVFATTRPELLPSCVGMSVHPTDERYKNLVGQKAILPISQAQVEITTDEMVDPNFATGIVYFCSSGDRQFLDWETKHPIKNKIYLLDPNGKMNRLAGKYEGLTVLETRKQIIDDLQALGYVEKIEKITHSVNTHERCGTDIEFVDSEQWFIDVLNFKKELLAQADKMRWFPLFMKQKYIDWVSNLRWDWCISRQRYYGVPFPVWYCQKCREIILAQESDLPIDPTMQKPKIEQCPKCGCADFEPEKDVMDTWATSSVSPSIAAGLVENQATKAKLYPTTLRPQAFEIIRTWLFYTVVKSLYNFDSIPFKDIMISGHGVDSQGKKISKRLGNYTDPKEIIAQYGADSLRYWATGALLGSNLKYSEEGVRKGKRTVTKLFNAGNFCFAHFEKNNFQKIDLAGLKAEDKWILFNLSLAIKKITDHFDNYEYSKAKDETDNFFWHYFCDNYLEFVKHRLYQDQPDPTAKQVLYRVLLDILKMYSPLMPFITEKLYQDYFRQFEETKSIHISAWPEPMESLDSSQKEQADFAQALLVIDKIRAYKSSKQLSQGKEIEFFKTKIPLPKNLITFVKSVCKVKDIKF</sequence>
<evidence type="ECO:0000256" key="5">
    <source>
        <dbReference type="ARBA" id="ARBA00022741"/>
    </source>
</evidence>
<evidence type="ECO:0000259" key="12">
    <source>
        <dbReference type="Pfam" id="PF08264"/>
    </source>
</evidence>
<dbReference type="InterPro" id="IPR013155">
    <property type="entry name" value="M/V/L/I-tRNA-synth_anticd-bd"/>
</dbReference>
<evidence type="ECO:0000256" key="10">
    <source>
        <dbReference type="NCBIfam" id="TIGR00422"/>
    </source>
</evidence>
<evidence type="ECO:0000256" key="4">
    <source>
        <dbReference type="ARBA" id="ARBA00022598"/>
    </source>
</evidence>
<dbReference type="NCBIfam" id="NF009687">
    <property type="entry name" value="PRK13208.1"/>
    <property type="match status" value="1"/>
</dbReference>
<dbReference type="EC" id="6.1.1.9" evidence="2 10"/>
<feature type="domain" description="Methionyl/Valyl/Leucyl/Isoleucyl-tRNA synthetase anticodon-binding" evidence="12">
    <location>
        <begin position="615"/>
        <end position="762"/>
    </location>
</feature>
<dbReference type="InterPro" id="IPR009080">
    <property type="entry name" value="tRNAsynth_Ia_anticodon-bd"/>
</dbReference>
<accession>A0A2H0UXF2</accession>
<dbReference type="GO" id="GO:0005524">
    <property type="term" value="F:ATP binding"/>
    <property type="evidence" value="ECO:0007669"/>
    <property type="project" value="UniProtKB-KW"/>
</dbReference>
<evidence type="ECO:0000256" key="2">
    <source>
        <dbReference type="ARBA" id="ARBA00013169"/>
    </source>
</evidence>
<comment type="catalytic activity">
    <reaction evidence="9">
        <text>tRNA(Val) + L-valine + ATP = L-valyl-tRNA(Val) + AMP + diphosphate</text>
        <dbReference type="Rhea" id="RHEA:10704"/>
        <dbReference type="Rhea" id="RHEA-COMP:9672"/>
        <dbReference type="Rhea" id="RHEA-COMP:9708"/>
        <dbReference type="ChEBI" id="CHEBI:30616"/>
        <dbReference type="ChEBI" id="CHEBI:33019"/>
        <dbReference type="ChEBI" id="CHEBI:57762"/>
        <dbReference type="ChEBI" id="CHEBI:78442"/>
        <dbReference type="ChEBI" id="CHEBI:78537"/>
        <dbReference type="ChEBI" id="CHEBI:456215"/>
        <dbReference type="EC" id="6.1.1.9"/>
    </reaction>
</comment>
<dbReference type="PANTHER" id="PTHR11946:SF93">
    <property type="entry name" value="VALINE--TRNA LIGASE, CHLOROPLASTIC_MITOCHONDRIAL 2"/>
    <property type="match status" value="1"/>
</dbReference>
<dbReference type="EMBL" id="PFAV01000071">
    <property type="protein sequence ID" value="PIR90869.1"/>
    <property type="molecule type" value="Genomic_DNA"/>
</dbReference>
<feature type="domain" description="Aminoacyl-tRNA synthetase class Ia" evidence="11">
    <location>
        <begin position="18"/>
        <end position="570"/>
    </location>
</feature>
<dbReference type="InterPro" id="IPR002303">
    <property type="entry name" value="Valyl-tRNA_ligase"/>
</dbReference>
<dbReference type="Proteomes" id="UP000228906">
    <property type="component" value="Unassembled WGS sequence"/>
</dbReference>
<evidence type="ECO:0000256" key="6">
    <source>
        <dbReference type="ARBA" id="ARBA00022840"/>
    </source>
</evidence>
<protein>
    <recommendedName>
        <fullName evidence="2 10">Valine--tRNA ligase</fullName>
        <ecNumber evidence="2 10">6.1.1.9</ecNumber>
    </recommendedName>
</protein>
<evidence type="ECO:0000256" key="1">
    <source>
        <dbReference type="ARBA" id="ARBA00004496"/>
    </source>
</evidence>
<dbReference type="InterPro" id="IPR014729">
    <property type="entry name" value="Rossmann-like_a/b/a_fold"/>
</dbReference>
<keyword evidence="8" id="KW-0030">Aminoacyl-tRNA synthetase</keyword>
<gene>
    <name evidence="13" type="ORF">COU03_03795</name>
</gene>
<comment type="caution">
    <text evidence="13">The sequence shown here is derived from an EMBL/GenBank/DDBJ whole genome shotgun (WGS) entry which is preliminary data.</text>
</comment>
<evidence type="ECO:0000313" key="14">
    <source>
        <dbReference type="Proteomes" id="UP000228906"/>
    </source>
</evidence>
<organism evidence="13 14">
    <name type="scientific">bacterium (Candidatus Gribaldobacteria) CG10_big_fil_rev_8_21_14_0_10_41_12</name>
    <dbReference type="NCBI Taxonomy" id="2014277"/>
    <lineage>
        <taxon>Bacteria</taxon>
        <taxon>Candidatus Gribaldobacteria</taxon>
    </lineage>
</organism>
<dbReference type="Gene3D" id="3.40.50.620">
    <property type="entry name" value="HUPs"/>
    <property type="match status" value="2"/>
</dbReference>
<name>A0A2H0UXF2_9BACT</name>
<dbReference type="FunFam" id="3.40.50.620:FF:000192">
    <property type="entry name" value="Valine--tRNA ligase"/>
    <property type="match status" value="1"/>
</dbReference>
<dbReference type="PRINTS" id="PR00986">
    <property type="entry name" value="TRNASYNTHVAL"/>
</dbReference>
<keyword evidence="6" id="KW-0067">ATP-binding</keyword>
<dbReference type="PANTHER" id="PTHR11946">
    <property type="entry name" value="VALYL-TRNA SYNTHETASES"/>
    <property type="match status" value="1"/>
</dbReference>
<dbReference type="AlphaFoldDB" id="A0A2H0UXF2"/>
<dbReference type="Pfam" id="PF00133">
    <property type="entry name" value="tRNA-synt_1"/>
    <property type="match status" value="1"/>
</dbReference>
<dbReference type="InterPro" id="IPR033705">
    <property type="entry name" value="Anticodon_Ia_Val"/>
</dbReference>
<dbReference type="GO" id="GO:0006438">
    <property type="term" value="P:valyl-tRNA aminoacylation"/>
    <property type="evidence" value="ECO:0007669"/>
    <property type="project" value="UniProtKB-UniRule"/>
</dbReference>
<evidence type="ECO:0000313" key="13">
    <source>
        <dbReference type="EMBL" id="PIR90869.1"/>
    </source>
</evidence>
<dbReference type="Pfam" id="PF08264">
    <property type="entry name" value="Anticodon_1"/>
    <property type="match status" value="1"/>
</dbReference>
<dbReference type="GO" id="GO:0004832">
    <property type="term" value="F:valine-tRNA ligase activity"/>
    <property type="evidence" value="ECO:0007669"/>
    <property type="project" value="UniProtKB-UniRule"/>
</dbReference>
<dbReference type="SUPFAM" id="SSF52374">
    <property type="entry name" value="Nucleotidylyl transferase"/>
    <property type="match status" value="1"/>
</dbReference>
<evidence type="ECO:0000256" key="7">
    <source>
        <dbReference type="ARBA" id="ARBA00022917"/>
    </source>
</evidence>
<dbReference type="NCBIfam" id="TIGR00422">
    <property type="entry name" value="valS"/>
    <property type="match status" value="1"/>
</dbReference>
<evidence type="ECO:0000256" key="3">
    <source>
        <dbReference type="ARBA" id="ARBA00022490"/>
    </source>
</evidence>
<evidence type="ECO:0000256" key="9">
    <source>
        <dbReference type="ARBA" id="ARBA00047552"/>
    </source>
</evidence>
<dbReference type="SUPFAM" id="SSF50677">
    <property type="entry name" value="ValRS/IleRS/LeuRS editing domain"/>
    <property type="match status" value="1"/>
</dbReference>
<proteinExistence type="predicted"/>
<dbReference type="CDD" id="cd07962">
    <property type="entry name" value="Anticodon_Ia_Val"/>
    <property type="match status" value="1"/>
</dbReference>
<keyword evidence="5" id="KW-0547">Nucleotide-binding</keyword>
<dbReference type="GO" id="GO:0005829">
    <property type="term" value="C:cytosol"/>
    <property type="evidence" value="ECO:0007669"/>
    <property type="project" value="TreeGrafter"/>
</dbReference>
<reference evidence="14" key="1">
    <citation type="submission" date="2017-09" db="EMBL/GenBank/DDBJ databases">
        <title>Depth-based differentiation of microbial function through sediment-hosted aquifers and enrichment of novel symbionts in the deep terrestrial subsurface.</title>
        <authorList>
            <person name="Probst A.J."/>
            <person name="Ladd B."/>
            <person name="Jarett J.K."/>
            <person name="Geller-Mcgrath D.E."/>
            <person name="Sieber C.M.K."/>
            <person name="Emerson J.B."/>
            <person name="Anantharaman K."/>
            <person name="Thomas B.C."/>
            <person name="Malmstrom R."/>
            <person name="Stieglmeier M."/>
            <person name="Klingl A."/>
            <person name="Woyke T."/>
            <person name="Ryan C.M."/>
            <person name="Banfield J.F."/>
        </authorList>
    </citation>
    <scope>NUCLEOTIDE SEQUENCE [LARGE SCALE GENOMIC DNA]</scope>
</reference>